<evidence type="ECO:0000259" key="5">
    <source>
        <dbReference type="Pfam" id="PF25151"/>
    </source>
</evidence>
<proteinExistence type="inferred from homology"/>
<dbReference type="Proteomes" id="UP001056384">
    <property type="component" value="Chromosome 4"/>
</dbReference>
<keyword evidence="2" id="KW-0819">tRNA processing</keyword>
<evidence type="ECO:0000313" key="7">
    <source>
        <dbReference type="Proteomes" id="UP001056384"/>
    </source>
</evidence>
<gene>
    <name evidence="6" type="ORF">Slin15195_G058990</name>
</gene>
<feature type="domain" description="DUF2428" evidence="3">
    <location>
        <begin position="684"/>
        <end position="905"/>
    </location>
</feature>
<dbReference type="GO" id="GO:0030488">
    <property type="term" value="P:tRNA methylation"/>
    <property type="evidence" value="ECO:0007669"/>
    <property type="project" value="TreeGrafter"/>
</dbReference>
<sequence>MCAAAKGNGAQVIGEDRLKHISRSIREHVPPHAIEHETTTRLHTLFDDVLFTAGCPVLSITHRVAAWNTLCSLIDQSIQSGFEEIRQIVSTGGVWPRALELYLDHAHHARPKSSRQLLVTLTKVLQKWSGQERTEGLQLASNTIAACLIDYEDPPKAKAAIQLLTSFVSKGLLDIKHIPSAFTSQKPGLRIADGTLCGPDLLDILLKWLGKGDFGSTIASSVAIVLDQLDLHDPQLSLKVENGVPSQLWRTPLESAFRQGNINIDDLRAHVFPMLFKRKPTHFRVFVNMYGISDGRDPTAVMSEVSHDAELLYAALQTGKSMGLLVETVEKTVIYSEATVALPMGLVGLLLASAERSARLTGLSLLLTSPTPSKPLSATALGLLKRALGTYFADVDADFRSEVFGSFQRLVDRLRAVTAVSSRSTDQPAGDTSSVESSKTIMQRHQELIKWLLRFLAQELRPTASYQRHISALRCLSILARSGLDVSVPPTKWSKSALGQVKWPFQMAVLNVELHQLLLNLLLDPFDDVRQSAFLLLGLYCSTQDRDESIGAPPMVGALPKKYGVPKIYVGALDCAEAVMYATGRADHADGVAYLYSLYYQSCLADQQMPSAWQYAETTVLTDRLLKKLTVFVEAAQQSLSEAVASYPLHGLLTSLRYVLLQRHEYLQRRSKDELPGILYSRLLQIWDLVKPILCDDAPEGYLPEELEESINDTKETLSYCWRALKEGSLLLGALISQDPGPGTGQDSRLAEYSALCFTQLAELRHRGAFSTVAQTWMLCCSRARSTALQECSQLRLWWVDVLNMIQNNVTINTRRSAGLPSLLCGILAADETGGLVAQAVTDLESIARQAVDPNSAEEGSLAQVHAMNCLKDLLKNSRLGEQSEPFLADALQLSADSLRSDAWAVRNCGLMLFRAVIDRLLGTSEAHFDDAHIQKRISTEAYPRLLDAVFELLKAPADGSTTRFEGVFPALQLLQLTRVPTGRLQETRIAVEALTGSPSWHVRDKAARALAFLTSLSDLSLQLDELVSGGNLHENQVHGALLHAKYVLAQVRSNIIRFPIPDEAIAISFYDCSCLAKTAGQLYHMTRTSVCKAASLDVLRACSEVVGGINATTREQYDHGAIMLTLVKSDQVAHDPVRMLELILQDNVQDPAAATIRQAWSRLLAQYLLAQSDALHESLVQLHDMVVDLSRHDEDAVMHLLQALCPPQPYSTAPISDFVLKVSGYIMHSTASTALKCSALRAVIDHARVSDRSLDLTSVLPPKNYAIEGVNQEFVDQVLQLQVLQAEHSIMALKAHDDESLITDISAWAEACTAAVNGTGIHTRDAAADALGRATGLWTILITDSRLDASLLQLCLAIYDLLNDDDEDIRLLASDIVTRILAGAPTRATAPEPLIASQRLLAFCIKRWPDNVELAKHALTRAFGLTQDRPVTAVAELLAASTQRDTSLFAEEKQNLYIDEAKEVRTWSQVLQKLSIGAIDRNAVTKLTRWVEPGLDGLTSHAQNHPDGALGWSSQADIYTLGLQVVYAAELLFNLAQRGAMIPVQPSELRMKLFATVTALDKAQSSCLWRWEAERVLTESLSNKISSVNKFISKGLEEHV</sequence>
<evidence type="ECO:0000259" key="4">
    <source>
        <dbReference type="Pfam" id="PF25150"/>
    </source>
</evidence>
<dbReference type="PANTHER" id="PTHR14387:SF0">
    <property type="entry name" value="DUF2428 DOMAIN-CONTAINING PROTEIN"/>
    <property type="match status" value="1"/>
</dbReference>
<dbReference type="Pfam" id="PF10350">
    <property type="entry name" value="DUF2428"/>
    <property type="match status" value="1"/>
</dbReference>
<reference evidence="6" key="1">
    <citation type="submission" date="2022-06" db="EMBL/GenBank/DDBJ databases">
        <title>Complete genome sequences of two strains of the flax pathogen Septoria linicola.</title>
        <authorList>
            <person name="Lapalu N."/>
            <person name="Simon A."/>
            <person name="Demenou B."/>
            <person name="Paumier D."/>
            <person name="Guillot M.-P."/>
            <person name="Gout L."/>
            <person name="Valade R."/>
        </authorList>
    </citation>
    <scope>NUCLEOTIDE SEQUENCE</scope>
    <source>
        <strain evidence="6">SE15195</strain>
    </source>
</reference>
<dbReference type="SUPFAM" id="SSF48371">
    <property type="entry name" value="ARM repeat"/>
    <property type="match status" value="2"/>
</dbReference>
<organism evidence="6 7">
    <name type="scientific">Septoria linicola</name>
    <dbReference type="NCBI Taxonomy" id="215465"/>
    <lineage>
        <taxon>Eukaryota</taxon>
        <taxon>Fungi</taxon>
        <taxon>Dikarya</taxon>
        <taxon>Ascomycota</taxon>
        <taxon>Pezizomycotina</taxon>
        <taxon>Dothideomycetes</taxon>
        <taxon>Dothideomycetidae</taxon>
        <taxon>Mycosphaerellales</taxon>
        <taxon>Mycosphaerellaceae</taxon>
        <taxon>Septoria</taxon>
    </lineage>
</organism>
<dbReference type="InterPro" id="IPR016024">
    <property type="entry name" value="ARM-type_fold"/>
</dbReference>
<dbReference type="Pfam" id="PF26523">
    <property type="entry name" value="Trm732_C"/>
    <property type="match status" value="1"/>
</dbReference>
<evidence type="ECO:0000259" key="3">
    <source>
        <dbReference type="Pfam" id="PF10350"/>
    </source>
</evidence>
<dbReference type="EMBL" id="CP099421">
    <property type="protein sequence ID" value="USW52580.1"/>
    <property type="molecule type" value="Genomic_DNA"/>
</dbReference>
<dbReference type="InterPro" id="IPR051954">
    <property type="entry name" value="tRNA_methyltransferase_THADA"/>
</dbReference>
<name>A0A9Q9AP91_9PEZI</name>
<evidence type="ECO:0000256" key="2">
    <source>
        <dbReference type="ARBA" id="ARBA00022694"/>
    </source>
</evidence>
<feature type="domain" description="tRNA (32-2'-O)-methyltransferase regulator THADA-like C-terminal TPR repeats region" evidence="5">
    <location>
        <begin position="907"/>
        <end position="1047"/>
    </location>
</feature>
<dbReference type="GO" id="GO:0005829">
    <property type="term" value="C:cytosol"/>
    <property type="evidence" value="ECO:0007669"/>
    <property type="project" value="TreeGrafter"/>
</dbReference>
<dbReference type="Pfam" id="PF25151">
    <property type="entry name" value="TPR_Trm732_C"/>
    <property type="match status" value="1"/>
</dbReference>
<feature type="domain" description="tRNA (32-2'-O)-methyltransferase regulator THADA-like TPR repeats region" evidence="4">
    <location>
        <begin position="247"/>
        <end position="531"/>
    </location>
</feature>
<dbReference type="InterPro" id="IPR056842">
    <property type="entry name" value="THADA-like_TPR_C"/>
</dbReference>
<dbReference type="PANTHER" id="PTHR14387">
    <property type="entry name" value="THADA/DEATH RECEPTOR INTERACTING PROTEIN"/>
    <property type="match status" value="1"/>
</dbReference>
<evidence type="ECO:0008006" key="8">
    <source>
        <dbReference type="Google" id="ProtNLM"/>
    </source>
</evidence>
<evidence type="ECO:0000256" key="1">
    <source>
        <dbReference type="ARBA" id="ARBA00010409"/>
    </source>
</evidence>
<keyword evidence="7" id="KW-1185">Reference proteome</keyword>
<comment type="similarity">
    <text evidence="1">Belongs to the THADA family.</text>
</comment>
<dbReference type="InterPro" id="IPR056843">
    <property type="entry name" value="THADA-like_TPR"/>
</dbReference>
<dbReference type="Pfam" id="PF25150">
    <property type="entry name" value="TPR_Trm732"/>
    <property type="match status" value="1"/>
</dbReference>
<accession>A0A9Q9AP91</accession>
<dbReference type="InterPro" id="IPR019442">
    <property type="entry name" value="THADA/TRM732_DUF2428"/>
</dbReference>
<protein>
    <recommendedName>
        <fullName evidence="8">DUF2428 domain-containing protein</fullName>
    </recommendedName>
</protein>
<evidence type="ECO:0000313" key="6">
    <source>
        <dbReference type="EMBL" id="USW52580.1"/>
    </source>
</evidence>
<dbReference type="OrthoDB" id="73997at2759"/>